<dbReference type="InterPro" id="IPR029058">
    <property type="entry name" value="AB_hydrolase_fold"/>
</dbReference>
<evidence type="ECO:0000313" key="4">
    <source>
        <dbReference type="Proteomes" id="UP000250140"/>
    </source>
</evidence>
<dbReference type="InterPro" id="IPR050300">
    <property type="entry name" value="GDXG_lipolytic_enzyme"/>
</dbReference>
<dbReference type="OrthoDB" id="2152029at2759"/>
<dbReference type="Proteomes" id="UP000250140">
    <property type="component" value="Unassembled WGS sequence"/>
</dbReference>
<proteinExistence type="predicted"/>
<evidence type="ECO:0000259" key="2">
    <source>
        <dbReference type="Pfam" id="PF07859"/>
    </source>
</evidence>
<keyword evidence="1 3" id="KW-0378">Hydrolase</keyword>
<dbReference type="InterPro" id="IPR013094">
    <property type="entry name" value="AB_hydrolase_3"/>
</dbReference>
<evidence type="ECO:0000256" key="1">
    <source>
        <dbReference type="ARBA" id="ARBA00022801"/>
    </source>
</evidence>
<dbReference type="PANTHER" id="PTHR48081:SF17">
    <property type="entry name" value="ALPHA_BETA HYDROLASE FOLD-3 DOMAIN-CONTAINING PROTEIN"/>
    <property type="match status" value="1"/>
</dbReference>
<gene>
    <name evidence="3" type="ORF">AOQ84DRAFT_269091</name>
</gene>
<dbReference type="AlphaFoldDB" id="A0A8E2EWG7"/>
<dbReference type="PANTHER" id="PTHR48081">
    <property type="entry name" value="AB HYDROLASE SUPERFAMILY PROTEIN C4A8.06C"/>
    <property type="match status" value="1"/>
</dbReference>
<feature type="non-terminal residue" evidence="3">
    <location>
        <position position="178"/>
    </location>
</feature>
<keyword evidence="4" id="KW-1185">Reference proteome</keyword>
<evidence type="ECO:0000313" key="3">
    <source>
        <dbReference type="EMBL" id="OCL05963.1"/>
    </source>
</evidence>
<feature type="domain" description="Alpha/beta hydrolase fold-3" evidence="2">
    <location>
        <begin position="68"/>
        <end position="164"/>
    </location>
</feature>
<accession>A0A8E2EWG7</accession>
<name>A0A8E2EWG7_9PEZI</name>
<dbReference type="EMBL" id="KV750162">
    <property type="protein sequence ID" value="OCL05963.1"/>
    <property type="molecule type" value="Genomic_DNA"/>
</dbReference>
<sequence>KYATIVRLQPSVHLKPSALKERFVMVQPGSMEIYNGILDIASIKPAPVSAILFPKPYNSEEYKDAKIILHFQGGAFVTATEPNNTGRFPMDIFARKMGAITLYARYRLAYTEDTRFPAALQDLVTFYRYFLNLGINPSNVIIFGDSAGSNLVIALLRYIKVSKGILPVPYGAMFSDPF</sequence>
<reference evidence="3 4" key="1">
    <citation type="journal article" date="2016" name="Nat. Commun.">
        <title>Ectomycorrhizal ecology is imprinted in the genome of the dominant symbiotic fungus Cenococcum geophilum.</title>
        <authorList>
            <consortium name="DOE Joint Genome Institute"/>
            <person name="Peter M."/>
            <person name="Kohler A."/>
            <person name="Ohm R.A."/>
            <person name="Kuo A."/>
            <person name="Krutzmann J."/>
            <person name="Morin E."/>
            <person name="Arend M."/>
            <person name="Barry K.W."/>
            <person name="Binder M."/>
            <person name="Choi C."/>
            <person name="Clum A."/>
            <person name="Copeland A."/>
            <person name="Grisel N."/>
            <person name="Haridas S."/>
            <person name="Kipfer T."/>
            <person name="LaButti K."/>
            <person name="Lindquist E."/>
            <person name="Lipzen A."/>
            <person name="Maire R."/>
            <person name="Meier B."/>
            <person name="Mihaltcheva S."/>
            <person name="Molinier V."/>
            <person name="Murat C."/>
            <person name="Poggeler S."/>
            <person name="Quandt C.A."/>
            <person name="Sperisen C."/>
            <person name="Tritt A."/>
            <person name="Tisserant E."/>
            <person name="Crous P.W."/>
            <person name="Henrissat B."/>
            <person name="Nehls U."/>
            <person name="Egli S."/>
            <person name="Spatafora J.W."/>
            <person name="Grigoriev I.V."/>
            <person name="Martin F.M."/>
        </authorList>
    </citation>
    <scope>NUCLEOTIDE SEQUENCE [LARGE SCALE GENOMIC DNA]</scope>
    <source>
        <strain evidence="3 4">CBS 207.34</strain>
    </source>
</reference>
<dbReference type="GO" id="GO:0016787">
    <property type="term" value="F:hydrolase activity"/>
    <property type="evidence" value="ECO:0007669"/>
    <property type="project" value="UniProtKB-KW"/>
</dbReference>
<dbReference type="Gene3D" id="3.40.50.1820">
    <property type="entry name" value="alpha/beta hydrolase"/>
    <property type="match status" value="1"/>
</dbReference>
<dbReference type="Pfam" id="PF07859">
    <property type="entry name" value="Abhydrolase_3"/>
    <property type="match status" value="1"/>
</dbReference>
<dbReference type="SUPFAM" id="SSF53474">
    <property type="entry name" value="alpha/beta-Hydrolases"/>
    <property type="match status" value="1"/>
</dbReference>
<organism evidence="3 4">
    <name type="scientific">Glonium stellatum</name>
    <dbReference type="NCBI Taxonomy" id="574774"/>
    <lineage>
        <taxon>Eukaryota</taxon>
        <taxon>Fungi</taxon>
        <taxon>Dikarya</taxon>
        <taxon>Ascomycota</taxon>
        <taxon>Pezizomycotina</taxon>
        <taxon>Dothideomycetes</taxon>
        <taxon>Pleosporomycetidae</taxon>
        <taxon>Gloniales</taxon>
        <taxon>Gloniaceae</taxon>
        <taxon>Glonium</taxon>
    </lineage>
</organism>
<feature type="non-terminal residue" evidence="3">
    <location>
        <position position="1"/>
    </location>
</feature>
<protein>
    <submittedName>
        <fullName evidence="3">Alpha/beta-hydrolase</fullName>
    </submittedName>
</protein>